<evidence type="ECO:0000256" key="2">
    <source>
        <dbReference type="ARBA" id="ARBA00022448"/>
    </source>
</evidence>
<accession>A0ABV8U856</accession>
<evidence type="ECO:0000256" key="4">
    <source>
        <dbReference type="ARBA" id="ARBA00022989"/>
    </source>
</evidence>
<feature type="transmembrane region" description="Helical" evidence="6">
    <location>
        <begin position="264"/>
        <end position="286"/>
    </location>
</feature>
<dbReference type="Proteomes" id="UP001595776">
    <property type="component" value="Unassembled WGS sequence"/>
</dbReference>
<dbReference type="CDD" id="cd17328">
    <property type="entry name" value="MFS_spinster_like"/>
    <property type="match status" value="1"/>
</dbReference>
<dbReference type="PANTHER" id="PTHR23505:SF79">
    <property type="entry name" value="PROTEIN SPINSTER"/>
    <property type="match status" value="1"/>
</dbReference>
<keyword evidence="3 6" id="KW-0812">Transmembrane</keyword>
<feature type="transmembrane region" description="Helical" evidence="6">
    <location>
        <begin position="174"/>
        <end position="196"/>
    </location>
</feature>
<feature type="domain" description="Major facilitator superfamily (MFS) profile" evidence="7">
    <location>
        <begin position="21"/>
        <end position="418"/>
    </location>
</feature>
<feature type="transmembrane region" description="Helical" evidence="6">
    <location>
        <begin position="147"/>
        <end position="168"/>
    </location>
</feature>
<keyword evidence="2" id="KW-0813">Transport</keyword>
<dbReference type="PANTHER" id="PTHR23505">
    <property type="entry name" value="SPINSTER"/>
    <property type="match status" value="1"/>
</dbReference>
<dbReference type="InterPro" id="IPR044770">
    <property type="entry name" value="MFS_spinster-like"/>
</dbReference>
<organism evidence="8 9">
    <name type="scientific">Kordiimonas lipolytica</name>
    <dbReference type="NCBI Taxonomy" id="1662421"/>
    <lineage>
        <taxon>Bacteria</taxon>
        <taxon>Pseudomonadati</taxon>
        <taxon>Pseudomonadota</taxon>
        <taxon>Alphaproteobacteria</taxon>
        <taxon>Kordiimonadales</taxon>
        <taxon>Kordiimonadaceae</taxon>
        <taxon>Kordiimonas</taxon>
    </lineage>
</organism>
<name>A0ABV8U856_9PROT</name>
<feature type="transmembrane region" description="Helical" evidence="6">
    <location>
        <begin position="324"/>
        <end position="346"/>
    </location>
</feature>
<gene>
    <name evidence="8" type="ORF">ACFO5Q_06005</name>
</gene>
<feature type="transmembrane region" description="Helical" evidence="6">
    <location>
        <begin position="55"/>
        <end position="76"/>
    </location>
</feature>
<keyword evidence="5 6" id="KW-0472">Membrane</keyword>
<dbReference type="RefSeq" id="WP_068152916.1">
    <property type="nucleotide sequence ID" value="NZ_JBHSCR010000003.1"/>
</dbReference>
<feature type="transmembrane region" description="Helical" evidence="6">
    <location>
        <begin position="358"/>
        <end position="382"/>
    </location>
</feature>
<feature type="transmembrane region" description="Helical" evidence="6">
    <location>
        <begin position="17"/>
        <end position="34"/>
    </location>
</feature>
<feature type="transmembrane region" description="Helical" evidence="6">
    <location>
        <begin position="298"/>
        <end position="318"/>
    </location>
</feature>
<evidence type="ECO:0000259" key="7">
    <source>
        <dbReference type="PROSITE" id="PS50850"/>
    </source>
</evidence>
<keyword evidence="9" id="KW-1185">Reference proteome</keyword>
<dbReference type="Pfam" id="PF07690">
    <property type="entry name" value="MFS_1"/>
    <property type="match status" value="1"/>
</dbReference>
<sequence length="427" mass="46003">MKETVETPPVSGLSNKARTYALIVLTIVYAFNFIDRQILVILQEAIKKDLGLSDTQLGLLSGFSFAIFYTVLGLPIARLADRMNRRNIISIALAVWSGMTALSGMAQNFTQLLLARMGVGVGEAGGSPPAHSMISDMFTAKRRSTALAVYSAGLYLGIFLGYTSGGYLQEAYDWRTTFMIVGIPGVLLAIILRMTVQEPPRGLHDKPGSDTRYSLAETFKILFRLKSFPFIAFGCAMSAFVSYGTSNFMPSFMVRYHGISPSEIGLTLGLVTGIGGMIGTFLGGALTDRFGEKDARWYLWLPGLTAVTAIPLALVTYHTSSKELMLGTYFIVVILSTLYLAPSIAVTHRLVPPSMRALSSAVLFLVLNLIGMGLGPVLVGAISDFEAARTGADGLRTALTVGTCIAIVKGYLFWAGGRKLPEDLAKD</sequence>
<dbReference type="InterPro" id="IPR036259">
    <property type="entry name" value="MFS_trans_sf"/>
</dbReference>
<feature type="transmembrane region" description="Helical" evidence="6">
    <location>
        <begin position="394"/>
        <end position="414"/>
    </location>
</feature>
<dbReference type="InterPro" id="IPR011701">
    <property type="entry name" value="MFS"/>
</dbReference>
<evidence type="ECO:0000256" key="1">
    <source>
        <dbReference type="ARBA" id="ARBA00004141"/>
    </source>
</evidence>
<evidence type="ECO:0000256" key="6">
    <source>
        <dbReference type="SAM" id="Phobius"/>
    </source>
</evidence>
<comment type="subcellular location">
    <subcellularLocation>
        <location evidence="1">Membrane</location>
        <topology evidence="1">Multi-pass membrane protein</topology>
    </subcellularLocation>
</comment>
<reference evidence="9" key="1">
    <citation type="journal article" date="2019" name="Int. J. Syst. Evol. Microbiol.">
        <title>The Global Catalogue of Microorganisms (GCM) 10K type strain sequencing project: providing services to taxonomists for standard genome sequencing and annotation.</title>
        <authorList>
            <consortium name="The Broad Institute Genomics Platform"/>
            <consortium name="The Broad Institute Genome Sequencing Center for Infectious Disease"/>
            <person name="Wu L."/>
            <person name="Ma J."/>
        </authorList>
    </citation>
    <scope>NUCLEOTIDE SEQUENCE [LARGE SCALE GENOMIC DNA]</scope>
    <source>
        <strain evidence="9">CGMCC 1.15304</strain>
    </source>
</reference>
<feature type="transmembrane region" description="Helical" evidence="6">
    <location>
        <begin position="227"/>
        <end position="244"/>
    </location>
</feature>
<dbReference type="PROSITE" id="PS50850">
    <property type="entry name" value="MFS"/>
    <property type="match status" value="1"/>
</dbReference>
<dbReference type="EMBL" id="JBHSCR010000003">
    <property type="protein sequence ID" value="MFC4347393.1"/>
    <property type="molecule type" value="Genomic_DNA"/>
</dbReference>
<dbReference type="Gene3D" id="1.20.1250.20">
    <property type="entry name" value="MFS general substrate transporter like domains"/>
    <property type="match status" value="2"/>
</dbReference>
<keyword evidence="4 6" id="KW-1133">Transmembrane helix</keyword>
<comment type="caution">
    <text evidence="8">The sequence shown here is derived from an EMBL/GenBank/DDBJ whole genome shotgun (WGS) entry which is preliminary data.</text>
</comment>
<evidence type="ECO:0000313" key="8">
    <source>
        <dbReference type="EMBL" id="MFC4347393.1"/>
    </source>
</evidence>
<evidence type="ECO:0000313" key="9">
    <source>
        <dbReference type="Proteomes" id="UP001595776"/>
    </source>
</evidence>
<dbReference type="SUPFAM" id="SSF103473">
    <property type="entry name" value="MFS general substrate transporter"/>
    <property type="match status" value="1"/>
</dbReference>
<evidence type="ECO:0000256" key="5">
    <source>
        <dbReference type="ARBA" id="ARBA00023136"/>
    </source>
</evidence>
<dbReference type="InterPro" id="IPR020846">
    <property type="entry name" value="MFS_dom"/>
</dbReference>
<protein>
    <submittedName>
        <fullName evidence="8">Spinster family MFS transporter</fullName>
    </submittedName>
</protein>
<evidence type="ECO:0000256" key="3">
    <source>
        <dbReference type="ARBA" id="ARBA00022692"/>
    </source>
</evidence>
<proteinExistence type="predicted"/>